<feature type="transmembrane region" description="Helical" evidence="11">
    <location>
        <begin position="12"/>
        <end position="35"/>
    </location>
</feature>
<evidence type="ECO:0000256" key="11">
    <source>
        <dbReference type="SAM" id="Phobius"/>
    </source>
</evidence>
<comment type="subcellular location">
    <subcellularLocation>
        <location evidence="1">Cell inner membrane</location>
        <topology evidence="1">Single-pass membrane protein</topology>
    </subcellularLocation>
</comment>
<evidence type="ECO:0000256" key="4">
    <source>
        <dbReference type="ARBA" id="ARBA00022481"/>
    </source>
</evidence>
<evidence type="ECO:0000256" key="8">
    <source>
        <dbReference type="ARBA" id="ARBA00023136"/>
    </source>
</evidence>
<evidence type="ECO:0000256" key="1">
    <source>
        <dbReference type="ARBA" id="ARBA00004377"/>
    </source>
</evidence>
<gene>
    <name evidence="13" type="ORF">A7E78_08475</name>
</gene>
<dbReference type="STRING" id="1842532.A7E78_08475"/>
<keyword evidence="8 11" id="KW-0472">Membrane</keyword>
<evidence type="ECO:0000313" key="14">
    <source>
        <dbReference type="Proteomes" id="UP000182517"/>
    </source>
</evidence>
<evidence type="ECO:0000256" key="2">
    <source>
        <dbReference type="ARBA" id="ARBA00021549"/>
    </source>
</evidence>
<dbReference type="InterPro" id="IPR045584">
    <property type="entry name" value="Pilin-like"/>
</dbReference>
<dbReference type="OrthoDB" id="5387661at2"/>
<name>A0A1L3GPN8_9BACT</name>
<dbReference type="AlphaFoldDB" id="A0A1L3GPN8"/>
<sequence>MNRIDSHNRGFTLVELVTVILLLGILSAVALPRFFDATDFTSRGFYDEVAGAARYAQKLAVASGCDVRLSITSGSYALHQRQSCVDHSSAFNRTVSQPAGSGAFAGSAPSGTTLSPSSLSIIFDALGRATPGGVTVTIDGRSFTIVGESGYVDAS</sequence>
<dbReference type="Pfam" id="PF12019">
    <property type="entry name" value="GspH"/>
    <property type="match status" value="1"/>
</dbReference>
<evidence type="ECO:0000256" key="9">
    <source>
        <dbReference type="ARBA" id="ARBA00025772"/>
    </source>
</evidence>
<organism evidence="13 14">
    <name type="scientific">Syntrophotalea acetylenivorans</name>
    <dbReference type="NCBI Taxonomy" id="1842532"/>
    <lineage>
        <taxon>Bacteria</taxon>
        <taxon>Pseudomonadati</taxon>
        <taxon>Thermodesulfobacteriota</taxon>
        <taxon>Desulfuromonadia</taxon>
        <taxon>Desulfuromonadales</taxon>
        <taxon>Syntrophotaleaceae</taxon>
        <taxon>Syntrophotalea</taxon>
    </lineage>
</organism>
<dbReference type="KEGG" id="pef:A7E78_08475"/>
<keyword evidence="6 11" id="KW-0812">Transmembrane</keyword>
<feature type="domain" description="General secretion pathway GspH" evidence="12">
    <location>
        <begin position="48"/>
        <end position="146"/>
    </location>
</feature>
<dbReference type="RefSeq" id="WP_072283829.1">
    <property type="nucleotide sequence ID" value="NZ_CP015519.1"/>
</dbReference>
<accession>A0A1L3GPN8</accession>
<evidence type="ECO:0000256" key="5">
    <source>
        <dbReference type="ARBA" id="ARBA00022519"/>
    </source>
</evidence>
<evidence type="ECO:0000259" key="12">
    <source>
        <dbReference type="Pfam" id="PF12019"/>
    </source>
</evidence>
<dbReference type="GO" id="GO:0015628">
    <property type="term" value="P:protein secretion by the type II secretion system"/>
    <property type="evidence" value="ECO:0007669"/>
    <property type="project" value="InterPro"/>
</dbReference>
<dbReference type="InterPro" id="IPR022346">
    <property type="entry name" value="T2SS_GspH"/>
</dbReference>
<proteinExistence type="inferred from homology"/>
<comment type="similarity">
    <text evidence="9">Belongs to the GSP H family.</text>
</comment>
<dbReference type="PROSITE" id="PS00409">
    <property type="entry name" value="PROKAR_NTER_METHYL"/>
    <property type="match status" value="1"/>
</dbReference>
<dbReference type="EMBL" id="CP015519">
    <property type="protein sequence ID" value="APG27865.1"/>
    <property type="molecule type" value="Genomic_DNA"/>
</dbReference>
<dbReference type="Pfam" id="PF07963">
    <property type="entry name" value="N_methyl"/>
    <property type="match status" value="1"/>
</dbReference>
<evidence type="ECO:0000256" key="10">
    <source>
        <dbReference type="ARBA" id="ARBA00030775"/>
    </source>
</evidence>
<evidence type="ECO:0000256" key="6">
    <source>
        <dbReference type="ARBA" id="ARBA00022692"/>
    </source>
</evidence>
<keyword evidence="14" id="KW-1185">Reference proteome</keyword>
<dbReference type="SUPFAM" id="SSF54523">
    <property type="entry name" value="Pili subunits"/>
    <property type="match status" value="1"/>
</dbReference>
<dbReference type="InterPro" id="IPR012902">
    <property type="entry name" value="N_methyl_site"/>
</dbReference>
<protein>
    <recommendedName>
        <fullName evidence="2">Type II secretion system protein H</fullName>
    </recommendedName>
    <alternativeName>
        <fullName evidence="10">General secretion pathway protein H</fullName>
    </alternativeName>
</protein>
<evidence type="ECO:0000256" key="3">
    <source>
        <dbReference type="ARBA" id="ARBA00022475"/>
    </source>
</evidence>
<keyword evidence="7 11" id="KW-1133">Transmembrane helix</keyword>
<keyword evidence="4" id="KW-0488">Methylation</keyword>
<keyword evidence="3" id="KW-1003">Cell membrane</keyword>
<evidence type="ECO:0000256" key="7">
    <source>
        <dbReference type="ARBA" id="ARBA00022989"/>
    </source>
</evidence>
<dbReference type="Proteomes" id="UP000182517">
    <property type="component" value="Chromosome"/>
</dbReference>
<dbReference type="NCBIfam" id="TIGR02532">
    <property type="entry name" value="IV_pilin_GFxxxE"/>
    <property type="match status" value="1"/>
</dbReference>
<keyword evidence="5" id="KW-0997">Cell inner membrane</keyword>
<reference evidence="13 14" key="1">
    <citation type="journal article" date="2017" name="Genome Announc.">
        <title>Complete Genome Sequences of Two Acetylene-Fermenting Pelobacter acetylenicus Strains.</title>
        <authorList>
            <person name="Sutton J.M."/>
            <person name="Baesman S.M."/>
            <person name="Fierst J.L."/>
            <person name="Poret-Peterson A.T."/>
            <person name="Oremland R.S."/>
            <person name="Dunlap D.S."/>
            <person name="Akob D.M."/>
        </authorList>
    </citation>
    <scope>NUCLEOTIDE SEQUENCE [LARGE SCALE GENOMIC DNA]</scope>
    <source>
        <strain evidence="13 14">SFB93</strain>
    </source>
</reference>
<dbReference type="GO" id="GO:0005886">
    <property type="term" value="C:plasma membrane"/>
    <property type="evidence" value="ECO:0007669"/>
    <property type="project" value="UniProtKB-SubCell"/>
</dbReference>
<dbReference type="Gene3D" id="3.30.700.10">
    <property type="entry name" value="Glycoprotein, Type 4 Pilin"/>
    <property type="match status" value="1"/>
</dbReference>
<dbReference type="GO" id="GO:0015627">
    <property type="term" value="C:type II protein secretion system complex"/>
    <property type="evidence" value="ECO:0007669"/>
    <property type="project" value="InterPro"/>
</dbReference>
<evidence type="ECO:0000313" key="13">
    <source>
        <dbReference type="EMBL" id="APG27865.1"/>
    </source>
</evidence>